<organism evidence="2 3">
    <name type="scientific">Nocardia aurantia</name>
    <dbReference type="NCBI Taxonomy" id="2585199"/>
    <lineage>
        <taxon>Bacteria</taxon>
        <taxon>Bacillati</taxon>
        <taxon>Actinomycetota</taxon>
        <taxon>Actinomycetes</taxon>
        <taxon>Mycobacteriales</taxon>
        <taxon>Nocardiaceae</taxon>
        <taxon>Nocardia</taxon>
    </lineage>
</organism>
<reference evidence="2 3" key="1">
    <citation type="submission" date="2019-10" db="EMBL/GenBank/DDBJ databases">
        <title>Nocardia macrotermitis sp. nov. and Nocardia aurantia sp. nov., isolated from the gut of fungus growing-termite Macrotermes natalensis.</title>
        <authorList>
            <person name="Benndorf R."/>
            <person name="Schwitalla J."/>
            <person name="Martin K."/>
            <person name="De Beer W."/>
            <person name="Kaster A.-K."/>
            <person name="Vollmers J."/>
            <person name="Poulsen M."/>
            <person name="Beemelmanns C."/>
        </authorList>
    </citation>
    <scope>NUCLEOTIDE SEQUENCE [LARGE SCALE GENOMIC DNA]</scope>
    <source>
        <strain evidence="2 3">RB56</strain>
    </source>
</reference>
<accession>A0A7K0DZL9</accession>
<evidence type="ECO:0000256" key="1">
    <source>
        <dbReference type="SAM" id="MobiDB-lite"/>
    </source>
</evidence>
<comment type="caution">
    <text evidence="2">The sequence shown here is derived from an EMBL/GenBank/DDBJ whole genome shotgun (WGS) entry which is preliminary data.</text>
</comment>
<feature type="compositionally biased region" description="Polar residues" evidence="1">
    <location>
        <begin position="354"/>
        <end position="367"/>
    </location>
</feature>
<feature type="region of interest" description="Disordered" evidence="1">
    <location>
        <begin position="336"/>
        <end position="367"/>
    </location>
</feature>
<proteinExistence type="predicted"/>
<evidence type="ECO:0000313" key="3">
    <source>
        <dbReference type="Proteomes" id="UP000431401"/>
    </source>
</evidence>
<sequence>MTSEATVKLNSAFLIEDGDESVRRVKEIISDALVEADPTVAVVRTEYFNHSYVPDLVLEWPSRGTSATRKVYLRPTQNPIKIEMDVKEHASTHPMFVYLSELVGQNVAVDGSGFGELSETAHASETLVTEVGAFERLIVQSSAPGATLLPSSILRGGRGLLREETADNTAAIISRGFAGALEADRASTAMALSVISEVLDHGVATEMTSIMETMWIASGGTPVDFPGENRNIGLRLSSERLASLLGTVPQALEAFWIRVGRSVSMESFSSLNLVGEQPALQFIISAALSHLVTRACRVENTVRADQVSDPFIWQVEDGNLSLRGLGRQAWVGQRVDQLPRKRAEDSGVRPSPRQLLSRSKRSGTPVTSVELVGDGRTVTYGSAENADIAGDESVMSFDRLLGPDAVANRAMALASGSKPVTVDFLGNAAFGGPTARVEVSRLIWIAWSMTADLTTAQQDVLATVLGPFEIPSIEDSGRVTHNSNDDSN</sequence>
<gene>
    <name evidence="2" type="ORF">NRB56_68750</name>
</gene>
<protein>
    <submittedName>
        <fullName evidence="2">Uncharacterized protein</fullName>
    </submittedName>
</protein>
<feature type="compositionally biased region" description="Basic and acidic residues" evidence="1">
    <location>
        <begin position="337"/>
        <end position="347"/>
    </location>
</feature>
<dbReference type="Proteomes" id="UP000431401">
    <property type="component" value="Unassembled WGS sequence"/>
</dbReference>
<keyword evidence="3" id="KW-1185">Reference proteome</keyword>
<evidence type="ECO:0000313" key="2">
    <source>
        <dbReference type="EMBL" id="MQY31266.1"/>
    </source>
</evidence>
<name>A0A7K0DZL9_9NOCA</name>
<dbReference type="EMBL" id="WEGI01000018">
    <property type="protein sequence ID" value="MQY31266.1"/>
    <property type="molecule type" value="Genomic_DNA"/>
</dbReference>
<dbReference type="AlphaFoldDB" id="A0A7K0DZL9"/>